<feature type="domain" description="Amidohydrolase-related" evidence="9">
    <location>
        <begin position="50"/>
        <end position="397"/>
    </location>
</feature>
<evidence type="ECO:0000256" key="3">
    <source>
        <dbReference type="ARBA" id="ARBA00022723"/>
    </source>
</evidence>
<feature type="binding site" evidence="8">
    <location>
        <position position="219"/>
    </location>
    <ligand>
        <name>Zn(2+)</name>
        <dbReference type="ChEBI" id="CHEBI:29105"/>
    </ligand>
</feature>
<evidence type="ECO:0000256" key="4">
    <source>
        <dbReference type="ARBA" id="ARBA00022801"/>
    </source>
</evidence>
<dbReference type="GO" id="GO:0006046">
    <property type="term" value="P:N-acetylglucosamine catabolic process"/>
    <property type="evidence" value="ECO:0007669"/>
    <property type="project" value="TreeGrafter"/>
</dbReference>
<dbReference type="NCBIfam" id="TIGR00221">
    <property type="entry name" value="nagA"/>
    <property type="match status" value="1"/>
</dbReference>
<dbReference type="InterPro" id="IPR006680">
    <property type="entry name" value="Amidohydro-rel"/>
</dbReference>
<dbReference type="GO" id="GO:0008448">
    <property type="term" value="F:N-acetylglucosamine-6-phosphate deacetylase activity"/>
    <property type="evidence" value="ECO:0007669"/>
    <property type="project" value="UniProtKB-EC"/>
</dbReference>
<dbReference type="GO" id="GO:0046872">
    <property type="term" value="F:metal ion binding"/>
    <property type="evidence" value="ECO:0007669"/>
    <property type="project" value="UniProtKB-KW"/>
</dbReference>
<dbReference type="SUPFAM" id="SSF51556">
    <property type="entry name" value="Metallo-dependent hydrolases"/>
    <property type="match status" value="1"/>
</dbReference>
<dbReference type="EC" id="3.5.1.25" evidence="10"/>
<evidence type="ECO:0000256" key="7">
    <source>
        <dbReference type="PIRSR" id="PIRSR038994-1"/>
    </source>
</evidence>
<evidence type="ECO:0000256" key="5">
    <source>
        <dbReference type="ARBA" id="ARBA00023277"/>
    </source>
</evidence>
<evidence type="ECO:0000313" key="11">
    <source>
        <dbReference type="Proteomes" id="UP000043316"/>
    </source>
</evidence>
<feature type="binding site" evidence="8">
    <location>
        <position position="198"/>
    </location>
    <ligand>
        <name>Zn(2+)</name>
        <dbReference type="ChEBI" id="CHEBI:29105"/>
    </ligand>
</feature>
<dbReference type="SUPFAM" id="SSF51338">
    <property type="entry name" value="Composite domain of metallo-dependent hydrolases"/>
    <property type="match status" value="1"/>
</dbReference>
<accession>A0A0H5LSZ7</accession>
<evidence type="ECO:0000313" key="10">
    <source>
        <dbReference type="EMBL" id="CRY54258.1"/>
    </source>
</evidence>
<comment type="cofactor">
    <cofactor evidence="8">
        <name>a divalent metal cation</name>
        <dbReference type="ChEBI" id="CHEBI:60240"/>
    </cofactor>
    <text evidence="8">Binds 1 divalent metal cation per subunit.</text>
</comment>
<dbReference type="Gene3D" id="3.20.20.140">
    <property type="entry name" value="Metal-dependent hydrolases"/>
    <property type="match status" value="1"/>
</dbReference>
<dbReference type="RefSeq" id="WP_053009110.1">
    <property type="nucleotide sequence ID" value="NZ_CWJI01000001.1"/>
</dbReference>
<reference evidence="11" key="1">
    <citation type="submission" date="2015-03" db="EMBL/GenBank/DDBJ databases">
        <authorList>
            <consortium name="Pathogen Informatics"/>
        </authorList>
    </citation>
    <scope>NUCLEOTIDE SEQUENCE [LARGE SCALE GENOMIC DNA]</scope>
    <source>
        <strain evidence="11">R148</strain>
    </source>
</reference>
<sequence>MNNLRSGVIKSNRIVFPDGVKAGYLLVQEGKISGFETHFSGEHIDFSDKIIMPGFVDIHVHGWGRGSFAYKGSRASLKWMSHDLVKAGVTSYLPTSGTMPNAFLESSLVEAADYIATATPAEGAEAIGIHMEGPYISEKHLGMQRADSLQPPSIGGFDHFNRLAGQNIRLMTLAPELEGALELIRHLRAKGITASAGHTDATFAEVTAAVEAGLSHFTHAYSGMRGFHHRELGVVGALMYHQDTYAEVAKQSGITIKPEAFDLLYRLKRDRRMVLMSDCMGYVDFPEGYEFYHYLRKETFRIKQGQLEIAADSGETQYVCPCDYSSVKQLEMNFLDSVKNIFDRLDNGWISVAKIACENPSILAGAQDRKGSLCSGKDADILVLDDDFNLIDVYCRGLRQVQLREV</sequence>
<dbReference type="AlphaFoldDB" id="A0A0H5LSZ7"/>
<feature type="binding site" evidence="8">
    <location>
        <position position="132"/>
    </location>
    <ligand>
        <name>Zn(2+)</name>
        <dbReference type="ChEBI" id="CHEBI:29105"/>
    </ligand>
</feature>
<dbReference type="Pfam" id="PF01979">
    <property type="entry name" value="Amidohydro_1"/>
    <property type="match status" value="1"/>
</dbReference>
<dbReference type="Gene3D" id="2.30.40.10">
    <property type="entry name" value="Urease, subunit C, domain 1"/>
    <property type="match status" value="1"/>
</dbReference>
<keyword evidence="4 6" id="KW-0378">Hydrolase</keyword>
<organism evidence="10 11">
    <name type="scientific">Yersinia intermedia</name>
    <dbReference type="NCBI Taxonomy" id="631"/>
    <lineage>
        <taxon>Bacteria</taxon>
        <taxon>Pseudomonadati</taxon>
        <taxon>Pseudomonadota</taxon>
        <taxon>Gammaproteobacteria</taxon>
        <taxon>Enterobacterales</taxon>
        <taxon>Yersiniaceae</taxon>
        <taxon>Yersinia</taxon>
    </lineage>
</organism>
<proteinExistence type="inferred from homology"/>
<evidence type="ECO:0000256" key="8">
    <source>
        <dbReference type="PIRSR" id="PIRSR038994-3"/>
    </source>
</evidence>
<evidence type="ECO:0000256" key="6">
    <source>
        <dbReference type="PIRNR" id="PIRNR038994"/>
    </source>
</evidence>
<dbReference type="InterPro" id="IPR032466">
    <property type="entry name" value="Metal_Hydrolase"/>
</dbReference>
<gene>
    <name evidence="10" type="primary">nagA_1</name>
    <name evidence="10" type="ORF">ERS008476_01172</name>
</gene>
<dbReference type="InterPro" id="IPR011059">
    <property type="entry name" value="Metal-dep_hydrolase_composite"/>
</dbReference>
<keyword evidence="3 8" id="KW-0479">Metal-binding</keyword>
<dbReference type="PANTHER" id="PTHR11113">
    <property type="entry name" value="N-ACETYLGLUCOSAMINE-6-PHOSPHATE DEACETYLASE"/>
    <property type="match status" value="1"/>
</dbReference>
<dbReference type="EMBL" id="CWJI01000001">
    <property type="protein sequence ID" value="CRY54258.1"/>
    <property type="molecule type" value="Genomic_DNA"/>
</dbReference>
<comment type="similarity">
    <text evidence="1 6">Belongs to the metallo-dependent hydrolases superfamily. NagA family.</text>
</comment>
<evidence type="ECO:0000256" key="2">
    <source>
        <dbReference type="ARBA" id="ARBA00022490"/>
    </source>
</evidence>
<dbReference type="InterPro" id="IPR003764">
    <property type="entry name" value="GlcNAc_6-P_deAcase"/>
</dbReference>
<evidence type="ECO:0000256" key="1">
    <source>
        <dbReference type="ARBA" id="ARBA00010716"/>
    </source>
</evidence>
<keyword evidence="5 6" id="KW-0119">Carbohydrate metabolism</keyword>
<evidence type="ECO:0000259" key="9">
    <source>
        <dbReference type="Pfam" id="PF01979"/>
    </source>
</evidence>
<keyword evidence="2" id="KW-0963">Cytoplasm</keyword>
<feature type="active site" description="Proton donor/acceptor" evidence="7">
    <location>
        <position position="278"/>
    </location>
</feature>
<name>A0A0H5LSZ7_YERIN</name>
<dbReference type="PANTHER" id="PTHR11113:SF14">
    <property type="entry name" value="N-ACETYLGLUCOSAMINE-6-PHOSPHATE DEACETYLASE"/>
    <property type="match status" value="1"/>
</dbReference>
<dbReference type="Proteomes" id="UP000043316">
    <property type="component" value="Unassembled WGS sequence"/>
</dbReference>
<protein>
    <submittedName>
        <fullName evidence="10">Putative acetylglucosamine-6-phosphate deacetylase</fullName>
        <ecNumber evidence="10">3.5.1.25</ecNumber>
    </submittedName>
</protein>
<dbReference type="PIRSF" id="PIRSF038994">
    <property type="entry name" value="NagA"/>
    <property type="match status" value="1"/>
</dbReference>